<dbReference type="Proteomes" id="UP000198976">
    <property type="component" value="Chromosome I"/>
</dbReference>
<dbReference type="RefSeq" id="WP_092648961.1">
    <property type="nucleotide sequence ID" value="NZ_LT629792.1"/>
</dbReference>
<dbReference type="EMBL" id="LT629792">
    <property type="protein sequence ID" value="SDU08103.1"/>
    <property type="molecule type" value="Genomic_DNA"/>
</dbReference>
<sequence length="274" mass="30922">MAPPPKRYWGVAKGATLILGIVIIALSLLGEGTWRLRMAPTIFETRHLFIAVAVFFVATCAHGISLSYVRGLWHHMVAWSVGAIATIGMIIALAHIVDQRVPNELSVLVPRLGILAVGVIIVCIGLWRETDALHEHNDHRQNNWYVRTSRVLRAAHFWTPEEAEAQVRLARADLQHAQSHLTEPGEADDLDPWEYFGTPEEYAARLTSRPEVTSNPLRTARWYYLMTALVLDGWATYRTFVHPMNWLTVVLHLLALVAVFLFVWASITLHQSGR</sequence>
<feature type="transmembrane region" description="Helical" evidence="1">
    <location>
        <begin position="48"/>
        <end position="69"/>
    </location>
</feature>
<feature type="transmembrane region" description="Helical" evidence="1">
    <location>
        <begin position="7"/>
        <end position="28"/>
    </location>
</feature>
<reference evidence="2 3" key="1">
    <citation type="submission" date="2016-10" db="EMBL/GenBank/DDBJ databases">
        <authorList>
            <person name="Varghese N."/>
            <person name="Submissions S."/>
        </authorList>
    </citation>
    <scope>NUCLEOTIDE SEQUENCE [LARGE SCALE GENOMIC DNA]</scope>
    <source>
        <strain evidence="2 3">DSM 9169</strain>
    </source>
</reference>
<organism evidence="2 3">
    <name type="scientific">Schaalia radingae</name>
    <dbReference type="NCBI Taxonomy" id="131110"/>
    <lineage>
        <taxon>Bacteria</taxon>
        <taxon>Bacillati</taxon>
        <taxon>Actinomycetota</taxon>
        <taxon>Actinomycetes</taxon>
        <taxon>Actinomycetales</taxon>
        <taxon>Actinomycetaceae</taxon>
        <taxon>Schaalia</taxon>
    </lineage>
</organism>
<feature type="transmembrane region" description="Helical" evidence="1">
    <location>
        <begin position="246"/>
        <end position="269"/>
    </location>
</feature>
<name>A0ABY0VCK3_9ACTO</name>
<keyword evidence="1" id="KW-1133">Transmembrane helix</keyword>
<keyword evidence="1" id="KW-0812">Transmembrane</keyword>
<proteinExistence type="predicted"/>
<keyword evidence="3" id="KW-1185">Reference proteome</keyword>
<gene>
    <name evidence="2" type="ORF">SAMN04489714_2044</name>
</gene>
<feature type="transmembrane region" description="Helical" evidence="1">
    <location>
        <begin position="108"/>
        <end position="127"/>
    </location>
</feature>
<evidence type="ECO:0000313" key="2">
    <source>
        <dbReference type="EMBL" id="SDU08103.1"/>
    </source>
</evidence>
<accession>A0ABY0VCK3</accession>
<keyword evidence="1" id="KW-0472">Membrane</keyword>
<protein>
    <submittedName>
        <fullName evidence="2">Uncharacterized protein</fullName>
    </submittedName>
</protein>
<evidence type="ECO:0000313" key="3">
    <source>
        <dbReference type="Proteomes" id="UP000198976"/>
    </source>
</evidence>
<feature type="transmembrane region" description="Helical" evidence="1">
    <location>
        <begin position="76"/>
        <end position="96"/>
    </location>
</feature>
<evidence type="ECO:0000256" key="1">
    <source>
        <dbReference type="SAM" id="Phobius"/>
    </source>
</evidence>